<feature type="chain" id="PRO_5038529426" evidence="1">
    <location>
        <begin position="30"/>
        <end position="224"/>
    </location>
</feature>
<evidence type="ECO:0000256" key="1">
    <source>
        <dbReference type="SAM" id="SignalP"/>
    </source>
</evidence>
<organism evidence="2 3">
    <name type="scientific">Lacticaseibacillus zeae DSM 20178 = KCTC 3804</name>
    <dbReference type="NCBI Taxonomy" id="1423816"/>
    <lineage>
        <taxon>Bacteria</taxon>
        <taxon>Bacillati</taxon>
        <taxon>Bacillota</taxon>
        <taxon>Bacilli</taxon>
        <taxon>Lactobacillales</taxon>
        <taxon>Lactobacillaceae</taxon>
        <taxon>Lacticaseibacillus</taxon>
    </lineage>
</organism>
<dbReference type="AlphaFoldDB" id="A0A0R1EZ55"/>
<dbReference type="PATRIC" id="fig|1423816.3.peg.1340"/>
<evidence type="ECO:0000313" key="2">
    <source>
        <dbReference type="EMBL" id="KRK13091.1"/>
    </source>
</evidence>
<feature type="signal peptide" evidence="1">
    <location>
        <begin position="1"/>
        <end position="29"/>
    </location>
</feature>
<name>A0A0R1EZ55_LACZE</name>
<keyword evidence="1" id="KW-0732">Signal</keyword>
<dbReference type="EMBL" id="AZCT01000002">
    <property type="protein sequence ID" value="KRK13091.1"/>
    <property type="molecule type" value="Genomic_DNA"/>
</dbReference>
<dbReference type="Proteomes" id="UP000051984">
    <property type="component" value="Unassembled WGS sequence"/>
</dbReference>
<sequence length="224" mass="24916">MFSMKKAAKFTTLLALTALSFSFPTSLFTKPSQTVQAAATSTPETSKNQSKSLDQNQINEVDKYVSIVNNQFVLDSSHIDPVTAAAVNQKLAETNSLVRNKGYVINTATKQINTQPQYAVQDDDFEYADGSIYEHEIRDYWWGVRHIFRSNEAIYSYINTLETSGIAAGVVALLPGMEIAGGITAAYLEKVASDVNTVQSLHSTEKIYLDVNKDFFYTCDVWHD</sequence>
<protein>
    <submittedName>
        <fullName evidence="2">Uncharacterized protein</fullName>
    </submittedName>
</protein>
<gene>
    <name evidence="2" type="ORF">FD51_GL001281</name>
</gene>
<comment type="caution">
    <text evidence="2">The sequence shown here is derived from an EMBL/GenBank/DDBJ whole genome shotgun (WGS) entry which is preliminary data.</text>
</comment>
<dbReference type="eggNOG" id="ENOG5030AKJ">
    <property type="taxonomic scope" value="Bacteria"/>
</dbReference>
<reference evidence="2 3" key="1">
    <citation type="journal article" date="2015" name="Genome Announc.">
        <title>Expanding the biotechnology potential of lactobacilli through comparative genomics of 213 strains and associated genera.</title>
        <authorList>
            <person name="Sun Z."/>
            <person name="Harris H.M."/>
            <person name="McCann A."/>
            <person name="Guo C."/>
            <person name="Argimon S."/>
            <person name="Zhang W."/>
            <person name="Yang X."/>
            <person name="Jeffery I.B."/>
            <person name="Cooney J.C."/>
            <person name="Kagawa T.F."/>
            <person name="Liu W."/>
            <person name="Song Y."/>
            <person name="Salvetti E."/>
            <person name="Wrobel A."/>
            <person name="Rasinkangas P."/>
            <person name="Parkhill J."/>
            <person name="Rea M.C."/>
            <person name="O'Sullivan O."/>
            <person name="Ritari J."/>
            <person name="Douillard F.P."/>
            <person name="Paul Ross R."/>
            <person name="Yang R."/>
            <person name="Briner A.E."/>
            <person name="Felis G.E."/>
            <person name="de Vos W.M."/>
            <person name="Barrangou R."/>
            <person name="Klaenhammer T.R."/>
            <person name="Caufield P.W."/>
            <person name="Cui Y."/>
            <person name="Zhang H."/>
            <person name="O'Toole P.W."/>
        </authorList>
    </citation>
    <scope>NUCLEOTIDE SEQUENCE [LARGE SCALE GENOMIC DNA]</scope>
    <source>
        <strain evidence="2 3">DSM 20178</strain>
    </source>
</reference>
<accession>A0A0R1EZ55</accession>
<proteinExistence type="predicted"/>
<evidence type="ECO:0000313" key="3">
    <source>
        <dbReference type="Proteomes" id="UP000051984"/>
    </source>
</evidence>